<evidence type="ECO:0000313" key="1">
    <source>
        <dbReference type="EMBL" id="BAY98352.1"/>
    </source>
</evidence>
<organism evidence="1 2">
    <name type="scientific">Tolypothrix tenuis PCC 7101</name>
    <dbReference type="NCBI Taxonomy" id="231146"/>
    <lineage>
        <taxon>Bacteria</taxon>
        <taxon>Bacillati</taxon>
        <taxon>Cyanobacteriota</taxon>
        <taxon>Cyanophyceae</taxon>
        <taxon>Nostocales</taxon>
        <taxon>Tolypothrichaceae</taxon>
        <taxon>Tolypothrix</taxon>
    </lineage>
</organism>
<protein>
    <submittedName>
        <fullName evidence="1">Uncharacterized protein</fullName>
    </submittedName>
</protein>
<dbReference type="KEGG" id="ttq:NIES37_23020"/>
<proteinExistence type="predicted"/>
<dbReference type="Proteomes" id="UP000218785">
    <property type="component" value="Chromosome"/>
</dbReference>
<dbReference type="RefSeq" id="WP_096583668.1">
    <property type="nucleotide sequence ID" value="NZ_CAWNJS010000001.1"/>
</dbReference>
<reference evidence="1 2" key="1">
    <citation type="submission" date="2017-06" db="EMBL/GenBank/DDBJ databases">
        <title>Genome sequencing of cyanobaciteial culture collection at National Institute for Environmental Studies (NIES).</title>
        <authorList>
            <person name="Hirose Y."/>
            <person name="Shimura Y."/>
            <person name="Fujisawa T."/>
            <person name="Nakamura Y."/>
            <person name="Kawachi M."/>
        </authorList>
    </citation>
    <scope>NUCLEOTIDE SEQUENCE [LARGE SCALE GENOMIC DNA]</scope>
    <source>
        <strain evidence="1 2">NIES-37</strain>
    </source>
</reference>
<dbReference type="AlphaFoldDB" id="A0A1Z4MY20"/>
<name>A0A1Z4MY20_9CYAN</name>
<evidence type="ECO:0000313" key="2">
    <source>
        <dbReference type="Proteomes" id="UP000218785"/>
    </source>
</evidence>
<accession>A0A1Z4MY20</accession>
<dbReference type="EMBL" id="AP018248">
    <property type="protein sequence ID" value="BAY98352.1"/>
    <property type="molecule type" value="Genomic_DNA"/>
</dbReference>
<gene>
    <name evidence="1" type="ORF">NIES37_23020</name>
</gene>
<keyword evidence="2" id="KW-1185">Reference proteome</keyword>
<sequence length="69" mass="8062">MISLDYDSIHHVDELLRQIRIKESQLKIAQESNMVYTAQALEKQILKLQQKLSESRDPEIHALMSLLDD</sequence>